<evidence type="ECO:0000313" key="1">
    <source>
        <dbReference type="EnsemblMetazoa" id="Aqu2.1.00022_001"/>
    </source>
</evidence>
<sequence>FVDCTDAKSFLSPKIHCSFDINGFSRFIFDHLSRQSSLLHHYTWKHLPYL</sequence>
<dbReference type="AlphaFoldDB" id="A0A1X7SD87"/>
<dbReference type="EnsemblMetazoa" id="Aqu2.1.00022_001">
    <property type="protein sequence ID" value="Aqu2.1.00022_001"/>
    <property type="gene ID" value="Aqu2.1.00022"/>
</dbReference>
<proteinExistence type="predicted"/>
<accession>A0A1X7SD87</accession>
<reference evidence="1" key="1">
    <citation type="submission" date="2017-05" db="UniProtKB">
        <authorList>
            <consortium name="EnsemblMetazoa"/>
        </authorList>
    </citation>
    <scope>IDENTIFICATION</scope>
</reference>
<organism evidence="1">
    <name type="scientific">Amphimedon queenslandica</name>
    <name type="common">Sponge</name>
    <dbReference type="NCBI Taxonomy" id="400682"/>
    <lineage>
        <taxon>Eukaryota</taxon>
        <taxon>Metazoa</taxon>
        <taxon>Porifera</taxon>
        <taxon>Demospongiae</taxon>
        <taxon>Heteroscleromorpha</taxon>
        <taxon>Haplosclerida</taxon>
        <taxon>Niphatidae</taxon>
        <taxon>Amphimedon</taxon>
    </lineage>
</organism>
<dbReference type="InParanoid" id="A0A1X7SD87"/>
<protein>
    <submittedName>
        <fullName evidence="1">Uncharacterized protein</fullName>
    </submittedName>
</protein>
<name>A0A1X7SD87_AMPQE</name>